<gene>
    <name evidence="14" type="ORF">BCR42DRAFT_409498</name>
</gene>
<dbReference type="PANTHER" id="PTHR21077:SF5">
    <property type="entry name" value="CROSSOVER JUNCTION ENDONUCLEASE MMS4"/>
    <property type="match status" value="1"/>
</dbReference>
<feature type="region of interest" description="Disordered" evidence="13">
    <location>
        <begin position="71"/>
        <end position="150"/>
    </location>
</feature>
<evidence type="ECO:0000256" key="11">
    <source>
        <dbReference type="ARBA" id="ARBA00023242"/>
    </source>
</evidence>
<feature type="region of interest" description="Disordered" evidence="13">
    <location>
        <begin position="285"/>
        <end position="337"/>
    </location>
</feature>
<dbReference type="GO" id="GO:0000712">
    <property type="term" value="P:resolution of meiotic recombination intermediates"/>
    <property type="evidence" value="ECO:0007669"/>
    <property type="project" value="TreeGrafter"/>
</dbReference>
<comment type="caution">
    <text evidence="14">The sequence shown here is derived from an EMBL/GenBank/DDBJ whole genome shotgun (WGS) entry which is preliminary data.</text>
</comment>
<dbReference type="GO" id="GO:0031573">
    <property type="term" value="P:mitotic intra-S DNA damage checkpoint signaling"/>
    <property type="evidence" value="ECO:0007669"/>
    <property type="project" value="TreeGrafter"/>
</dbReference>
<protein>
    <submittedName>
        <fullName evidence="14">Uncharacterized protein</fullName>
    </submittedName>
</protein>
<evidence type="ECO:0000313" key="14">
    <source>
        <dbReference type="EMBL" id="ORZ20795.1"/>
    </source>
</evidence>
<evidence type="ECO:0000313" key="15">
    <source>
        <dbReference type="Proteomes" id="UP000193560"/>
    </source>
</evidence>
<dbReference type="GO" id="GO:0046872">
    <property type="term" value="F:metal ion binding"/>
    <property type="evidence" value="ECO:0007669"/>
    <property type="project" value="UniProtKB-KW"/>
</dbReference>
<feature type="compositionally biased region" description="Basic and acidic residues" evidence="13">
    <location>
        <begin position="291"/>
        <end position="333"/>
    </location>
</feature>
<feature type="compositionally biased region" description="Low complexity" evidence="13">
    <location>
        <begin position="213"/>
        <end position="223"/>
    </location>
</feature>
<dbReference type="AlphaFoldDB" id="A0A1X2IR79"/>
<dbReference type="GO" id="GO:0006302">
    <property type="term" value="P:double-strand break repair"/>
    <property type="evidence" value="ECO:0007669"/>
    <property type="project" value="TreeGrafter"/>
</dbReference>
<evidence type="ECO:0000256" key="9">
    <source>
        <dbReference type="ARBA" id="ARBA00023172"/>
    </source>
</evidence>
<sequence>MKNADLAHTPEHGQDIYSSKFRQDTGNDLSQSTFILLDSDEEDDTEKYKTSINKRDDDMFSLTIHTEAELSAVSNNDTQRSNQTSSAVHILSSPSPSPTTSRLQDDIQTVDTSWLSPLSPTNHDLDVLSSSHPSNKPKETPNSPATARSSLFTKDTNDFLSLSPNLFDKHSSMDLDTQLLLSDNDSVDSLPSPNKLISQMRDINRNTKHRTHTITSTSISASSGRKDKGKQPATYSSTKPTTKTFLSDRLWEWDDYDNDYDSASTSLIGNGTSTALFDESCDASQETLPVSKKEAKKIQRQKDQEAKKRSREEDLRRKEQEKAHARQLKEEAKQLQQVNRLRKDRDELMKEMTVVVSDRSFMESTHGQLLRATLLDKDTRIICQPTIVTEAPSYTLTWKRECKADWDEDQQQFIPFANGQIESKDEQAVLVFMTAESLVDIIHRDRVDIWIDSILQSARGKQLFLMIEGLEPFYKKKMNWRRRQFTSTVMGNIAEDSGSGNNSSSSGGSNSNSNSNINTNTSDNDDTAATNTTRPRKRKKKDTSTLLMENGPSRDKIEDTLTYLQVIKDVMLIQTLNEEDSVDCLVCLTTDLAKALYNNINTAALCKGQGGAPRSGVDADDVWLKMLQEIQNCTPAVAKSIADEYPNPMSLYQEYIQMTSPSARDSLLANLEVQRSVLSNKDRTINKVMSAKIHKIFMSDDPTYIVQ</sequence>
<feature type="compositionally biased region" description="Low complexity" evidence="13">
    <location>
        <begin position="496"/>
        <end position="533"/>
    </location>
</feature>
<keyword evidence="3" id="KW-0540">Nuclease</keyword>
<dbReference type="PANTHER" id="PTHR21077">
    <property type="entry name" value="EME1 PROTEIN"/>
    <property type="match status" value="1"/>
</dbReference>
<keyword evidence="10" id="KW-0234">DNA repair</keyword>
<dbReference type="InterPro" id="IPR042530">
    <property type="entry name" value="EME1/EME2_C"/>
</dbReference>
<dbReference type="Proteomes" id="UP000193560">
    <property type="component" value="Unassembled WGS sequence"/>
</dbReference>
<dbReference type="GO" id="GO:0005634">
    <property type="term" value="C:nucleus"/>
    <property type="evidence" value="ECO:0007669"/>
    <property type="project" value="UniProtKB-SubCell"/>
</dbReference>
<comment type="subcellular location">
    <subcellularLocation>
        <location evidence="2">Nucleus</location>
    </subcellularLocation>
</comment>
<dbReference type="GO" id="GO:0008821">
    <property type="term" value="F:crossover junction DNA endonuclease activity"/>
    <property type="evidence" value="ECO:0007669"/>
    <property type="project" value="TreeGrafter"/>
</dbReference>
<keyword evidence="11" id="KW-0539">Nucleus</keyword>
<evidence type="ECO:0000256" key="10">
    <source>
        <dbReference type="ARBA" id="ARBA00023204"/>
    </source>
</evidence>
<name>A0A1X2IR79_9FUNG</name>
<dbReference type="GO" id="GO:0048476">
    <property type="term" value="C:Holliday junction resolvase complex"/>
    <property type="evidence" value="ECO:0007669"/>
    <property type="project" value="InterPro"/>
</dbReference>
<evidence type="ECO:0000256" key="13">
    <source>
        <dbReference type="SAM" id="MobiDB-lite"/>
    </source>
</evidence>
<evidence type="ECO:0000256" key="6">
    <source>
        <dbReference type="ARBA" id="ARBA00022763"/>
    </source>
</evidence>
<accession>A0A1X2IR79</accession>
<keyword evidence="12" id="KW-0469">Meiosis</keyword>
<evidence type="ECO:0000256" key="4">
    <source>
        <dbReference type="ARBA" id="ARBA00022723"/>
    </source>
</evidence>
<dbReference type="Pfam" id="PF21292">
    <property type="entry name" value="EME1-MUS81_C"/>
    <property type="match status" value="1"/>
</dbReference>
<comment type="cofactor">
    <cofactor evidence="1">
        <name>Mg(2+)</name>
        <dbReference type="ChEBI" id="CHEBI:18420"/>
    </cofactor>
</comment>
<dbReference type="OrthoDB" id="343092at2759"/>
<feature type="region of interest" description="Disordered" evidence="13">
    <location>
        <begin position="1"/>
        <end position="57"/>
    </location>
</feature>
<proteinExistence type="predicted"/>
<dbReference type="STRING" id="90262.A0A1X2IR79"/>
<dbReference type="EMBL" id="MCGE01000006">
    <property type="protein sequence ID" value="ORZ20795.1"/>
    <property type="molecule type" value="Genomic_DNA"/>
</dbReference>
<keyword evidence="6" id="KW-0227">DNA damage</keyword>
<evidence type="ECO:0000256" key="7">
    <source>
        <dbReference type="ARBA" id="ARBA00022801"/>
    </source>
</evidence>
<evidence type="ECO:0000256" key="2">
    <source>
        <dbReference type="ARBA" id="ARBA00004123"/>
    </source>
</evidence>
<feature type="compositionally biased region" description="Basic and acidic residues" evidence="13">
    <location>
        <begin position="46"/>
        <end position="57"/>
    </location>
</feature>
<keyword evidence="9" id="KW-0233">DNA recombination</keyword>
<organism evidence="14 15">
    <name type="scientific">Absidia repens</name>
    <dbReference type="NCBI Taxonomy" id="90262"/>
    <lineage>
        <taxon>Eukaryota</taxon>
        <taxon>Fungi</taxon>
        <taxon>Fungi incertae sedis</taxon>
        <taxon>Mucoromycota</taxon>
        <taxon>Mucoromycotina</taxon>
        <taxon>Mucoromycetes</taxon>
        <taxon>Mucorales</taxon>
        <taxon>Cunninghamellaceae</taxon>
        <taxon>Absidia</taxon>
    </lineage>
</organism>
<feature type="region of interest" description="Disordered" evidence="13">
    <location>
        <begin position="203"/>
        <end position="241"/>
    </location>
</feature>
<evidence type="ECO:0000256" key="3">
    <source>
        <dbReference type="ARBA" id="ARBA00022722"/>
    </source>
</evidence>
<evidence type="ECO:0000256" key="1">
    <source>
        <dbReference type="ARBA" id="ARBA00001946"/>
    </source>
</evidence>
<evidence type="ECO:0000256" key="5">
    <source>
        <dbReference type="ARBA" id="ARBA00022759"/>
    </source>
</evidence>
<keyword evidence="7" id="KW-0378">Hydrolase</keyword>
<keyword evidence="4" id="KW-0479">Metal-binding</keyword>
<dbReference type="Gene3D" id="1.10.150.670">
    <property type="entry name" value="Crossover junction endonuclease EME1, DNA-binding domain"/>
    <property type="match status" value="1"/>
</dbReference>
<feature type="compositionally biased region" description="Polar residues" evidence="13">
    <location>
        <begin position="72"/>
        <end position="87"/>
    </location>
</feature>
<dbReference type="InterPro" id="IPR033310">
    <property type="entry name" value="Mms4/EME1/EME2"/>
</dbReference>
<evidence type="ECO:0000256" key="8">
    <source>
        <dbReference type="ARBA" id="ARBA00022842"/>
    </source>
</evidence>
<evidence type="ECO:0000256" key="12">
    <source>
        <dbReference type="ARBA" id="ARBA00023254"/>
    </source>
</evidence>
<feature type="compositionally biased region" description="Polar residues" evidence="13">
    <location>
        <begin position="106"/>
        <end position="150"/>
    </location>
</feature>
<keyword evidence="15" id="KW-1185">Reference proteome</keyword>
<feature type="region of interest" description="Disordered" evidence="13">
    <location>
        <begin position="492"/>
        <end position="553"/>
    </location>
</feature>
<keyword evidence="8" id="KW-0460">Magnesium</keyword>
<reference evidence="14 15" key="1">
    <citation type="submission" date="2016-07" db="EMBL/GenBank/DDBJ databases">
        <title>Pervasive Adenine N6-methylation of Active Genes in Fungi.</title>
        <authorList>
            <consortium name="DOE Joint Genome Institute"/>
            <person name="Mondo S.J."/>
            <person name="Dannebaum R.O."/>
            <person name="Kuo R.C."/>
            <person name="Labutti K."/>
            <person name="Haridas S."/>
            <person name="Kuo A."/>
            <person name="Salamov A."/>
            <person name="Ahrendt S.R."/>
            <person name="Lipzen A."/>
            <person name="Sullivan W."/>
            <person name="Andreopoulos W.B."/>
            <person name="Clum A."/>
            <person name="Lindquist E."/>
            <person name="Daum C."/>
            <person name="Ramamoorthy G.K."/>
            <person name="Gryganskyi A."/>
            <person name="Culley D."/>
            <person name="Magnuson J.K."/>
            <person name="James T.Y."/>
            <person name="O'Malley M.A."/>
            <person name="Stajich J.E."/>
            <person name="Spatafora J.W."/>
            <person name="Visel A."/>
            <person name="Grigoriev I.V."/>
        </authorList>
    </citation>
    <scope>NUCLEOTIDE SEQUENCE [LARGE SCALE GENOMIC DNA]</scope>
    <source>
        <strain evidence="14 15">NRRL 1336</strain>
    </source>
</reference>
<dbReference type="Gene3D" id="3.40.50.10130">
    <property type="match status" value="1"/>
</dbReference>
<feature type="compositionally biased region" description="Polar residues" evidence="13">
    <location>
        <begin position="24"/>
        <end position="34"/>
    </location>
</feature>
<dbReference type="GO" id="GO:0031297">
    <property type="term" value="P:replication fork processing"/>
    <property type="evidence" value="ECO:0007669"/>
    <property type="project" value="TreeGrafter"/>
</dbReference>
<keyword evidence="5" id="KW-0255">Endonuclease</keyword>
<feature type="compositionally biased region" description="Low complexity" evidence="13">
    <location>
        <begin position="92"/>
        <end position="101"/>
    </location>
</feature>